<keyword evidence="2" id="KW-1185">Reference proteome</keyword>
<evidence type="ECO:0000313" key="1">
    <source>
        <dbReference type="EMBL" id="QOL51512.1"/>
    </source>
</evidence>
<dbReference type="Proteomes" id="UP000593875">
    <property type="component" value="Chromosome"/>
</dbReference>
<gene>
    <name evidence="1" type="ORF">LPB04_09780</name>
</gene>
<proteinExistence type="predicted"/>
<evidence type="ECO:0000313" key="2">
    <source>
        <dbReference type="Proteomes" id="UP000593875"/>
    </source>
</evidence>
<accession>A0A7L9UBA0</accession>
<dbReference type="RefSeq" id="WP_193688486.1">
    <property type="nucleotide sequence ID" value="NZ_CP062941.1"/>
</dbReference>
<dbReference type="AlphaFoldDB" id="A0A7L9UBA0"/>
<protein>
    <submittedName>
        <fullName evidence="1">Uncharacterized protein</fullName>
    </submittedName>
</protein>
<sequence length="109" mass="12074">MDAIVVWRALFKKFGPLIGPLSTELLFARSLAAHENTFPWLPQAVSGALRPLFEEFERCLDNRTPEEIVAANTALLATYTTGLNELIGAGLVTRFLQATFPHDESNKNT</sequence>
<dbReference type="EMBL" id="CP062941">
    <property type="protein sequence ID" value="QOL51512.1"/>
    <property type="molecule type" value="Genomic_DNA"/>
</dbReference>
<dbReference type="KEGG" id="mlir:LPB04_09780"/>
<name>A0A7L9UBA0_9BURK</name>
<reference evidence="1 2" key="1">
    <citation type="submission" date="2020-10" db="EMBL/GenBank/DDBJ databases">
        <title>Genome sequencing of Massilia sp. LPB0304.</title>
        <authorList>
            <person name="Kim J."/>
        </authorList>
    </citation>
    <scope>NUCLEOTIDE SEQUENCE [LARGE SCALE GENOMIC DNA]</scope>
    <source>
        <strain evidence="1 2">LPB0304</strain>
    </source>
</reference>
<organism evidence="1 2">
    <name type="scientific">Massilia litorea</name>
    <dbReference type="NCBI Taxonomy" id="2769491"/>
    <lineage>
        <taxon>Bacteria</taxon>
        <taxon>Pseudomonadati</taxon>
        <taxon>Pseudomonadota</taxon>
        <taxon>Betaproteobacteria</taxon>
        <taxon>Burkholderiales</taxon>
        <taxon>Oxalobacteraceae</taxon>
        <taxon>Telluria group</taxon>
        <taxon>Massilia</taxon>
    </lineage>
</organism>